<proteinExistence type="predicted"/>
<reference evidence="1 2" key="1">
    <citation type="submission" date="2015-01" db="EMBL/GenBank/DDBJ databases">
        <title>Genome Sequencing of Rickettsiales.</title>
        <authorList>
            <person name="Daugherty S.C."/>
            <person name="Su Q."/>
            <person name="Abolude K."/>
            <person name="Beier-Sexton M."/>
            <person name="Carlyon J.A."/>
            <person name="Carter R."/>
            <person name="Day N.P."/>
            <person name="Dumler S.J."/>
            <person name="Dyachenko V."/>
            <person name="Godinez A."/>
            <person name="Kurtti T.J."/>
            <person name="Lichay M."/>
            <person name="Mullins K.E."/>
            <person name="Ott S."/>
            <person name="Pappas-Brown V."/>
            <person name="Paris D.H."/>
            <person name="Patel P."/>
            <person name="Richards A.L."/>
            <person name="Sadzewicz L."/>
            <person name="Sears K."/>
            <person name="Seidman D."/>
            <person name="Sengamalay N."/>
            <person name="Stenos J."/>
            <person name="Tallon L.J."/>
            <person name="Vincent G."/>
            <person name="Fraser C.M."/>
            <person name="Munderloh U."/>
            <person name="Dunning-Hotopp J.C."/>
        </authorList>
    </citation>
    <scope>NUCLEOTIDE SEQUENCE [LARGE SCALE GENOMIC DNA]</scope>
    <source>
        <strain evidence="1 2">ApNP</strain>
    </source>
</reference>
<evidence type="ECO:0000313" key="2">
    <source>
        <dbReference type="Proteomes" id="UP000033385"/>
    </source>
</evidence>
<protein>
    <submittedName>
        <fullName evidence="1">Uncharacterized protein</fullName>
    </submittedName>
</protein>
<evidence type="ECO:0000313" key="1">
    <source>
        <dbReference type="EMBL" id="KJV66412.1"/>
    </source>
</evidence>
<gene>
    <name evidence="1" type="ORF">APHNP_0974</name>
</gene>
<comment type="caution">
    <text evidence="1">The sequence shown here is derived from an EMBL/GenBank/DDBJ whole genome shotgun (WGS) entry which is preliminary data.</text>
</comment>
<dbReference type="Proteomes" id="UP000033385">
    <property type="component" value="Unassembled WGS sequence"/>
</dbReference>
<dbReference type="PATRIC" id="fig|1359153.3.peg.1003"/>
<accession>A0A0F3NFC6</accession>
<dbReference type="AlphaFoldDB" id="A0A0F3NFC6"/>
<organism evidence="1 2">
    <name type="scientific">Anaplasma phagocytophilum str. ApNP</name>
    <dbReference type="NCBI Taxonomy" id="1359153"/>
    <lineage>
        <taxon>Bacteria</taxon>
        <taxon>Pseudomonadati</taxon>
        <taxon>Pseudomonadota</taxon>
        <taxon>Alphaproteobacteria</taxon>
        <taxon>Rickettsiales</taxon>
        <taxon>Anaplasmataceae</taxon>
        <taxon>Anaplasma</taxon>
        <taxon>phagocytophilum group</taxon>
    </lineage>
</organism>
<name>A0A0F3NFC6_ANAPH</name>
<dbReference type="EMBL" id="LANW01000001">
    <property type="protein sequence ID" value="KJV66412.1"/>
    <property type="molecule type" value="Genomic_DNA"/>
</dbReference>
<sequence>MLKGGGQCERVSCEVGQVRNKAAVALSIRVALSTGFC</sequence>